<accession>A0A1Q3ANJ0</accession>
<keyword evidence="3" id="KW-1185">Reference proteome</keyword>
<organism evidence="2 3">
    <name type="scientific">Cephalotus follicularis</name>
    <name type="common">Albany pitcher plant</name>
    <dbReference type="NCBI Taxonomy" id="3775"/>
    <lineage>
        <taxon>Eukaryota</taxon>
        <taxon>Viridiplantae</taxon>
        <taxon>Streptophyta</taxon>
        <taxon>Embryophyta</taxon>
        <taxon>Tracheophyta</taxon>
        <taxon>Spermatophyta</taxon>
        <taxon>Magnoliopsida</taxon>
        <taxon>eudicotyledons</taxon>
        <taxon>Gunneridae</taxon>
        <taxon>Pentapetalae</taxon>
        <taxon>rosids</taxon>
        <taxon>fabids</taxon>
        <taxon>Oxalidales</taxon>
        <taxon>Cephalotaceae</taxon>
        <taxon>Cephalotus</taxon>
    </lineage>
</organism>
<comment type="caution">
    <text evidence="2">The sequence shown here is derived from an EMBL/GenBank/DDBJ whole genome shotgun (WGS) entry which is preliminary data.</text>
</comment>
<sequence length="212" mass="23374">MGYLAQKGCSSVLQLGLIFLLAILGVCMLVAGVFMTYKYGPNSHEQPLVLKLHSFSLSNLSVSNSLSTASWDTSFLFANQDSTFEIVIERYESLLFYINQSDALSCAPVEPIHLGTKRQKLVQIKFNSTACAGEQPYIGDHMLEEIRRDGEEGTLNFKLSMDLLVMYQRGLLGWHYHLKPDCGDLHVKFVAATGNGGLIGDGTKACLVSFPK</sequence>
<dbReference type="OrthoDB" id="695142at2759"/>
<dbReference type="InParanoid" id="A0A1Q3ANJ0"/>
<dbReference type="AlphaFoldDB" id="A0A1Q3ANJ0"/>
<name>A0A1Q3ANJ0_CEPFO</name>
<dbReference type="EMBL" id="BDDD01000027">
    <property type="protein sequence ID" value="GAV57321.1"/>
    <property type="molecule type" value="Genomic_DNA"/>
</dbReference>
<keyword evidence="1" id="KW-0812">Transmembrane</keyword>
<keyword evidence="1" id="KW-0472">Membrane</keyword>
<evidence type="ECO:0000256" key="1">
    <source>
        <dbReference type="SAM" id="Phobius"/>
    </source>
</evidence>
<evidence type="ECO:0000313" key="2">
    <source>
        <dbReference type="EMBL" id="GAV57321.1"/>
    </source>
</evidence>
<keyword evidence="1" id="KW-1133">Transmembrane helix</keyword>
<feature type="transmembrane region" description="Helical" evidence="1">
    <location>
        <begin position="12"/>
        <end position="37"/>
    </location>
</feature>
<dbReference type="Proteomes" id="UP000187406">
    <property type="component" value="Unassembled WGS sequence"/>
</dbReference>
<gene>
    <name evidence="2" type="ORF">CFOL_v3_00859</name>
</gene>
<evidence type="ECO:0008006" key="4">
    <source>
        <dbReference type="Google" id="ProtNLM"/>
    </source>
</evidence>
<evidence type="ECO:0000313" key="3">
    <source>
        <dbReference type="Proteomes" id="UP000187406"/>
    </source>
</evidence>
<protein>
    <recommendedName>
        <fullName evidence="4">LEA_2 domain-containing protein</fullName>
    </recommendedName>
</protein>
<reference evidence="3" key="1">
    <citation type="submission" date="2016-04" db="EMBL/GenBank/DDBJ databases">
        <title>Cephalotus genome sequencing.</title>
        <authorList>
            <person name="Fukushima K."/>
            <person name="Hasebe M."/>
            <person name="Fang X."/>
        </authorList>
    </citation>
    <scope>NUCLEOTIDE SEQUENCE [LARGE SCALE GENOMIC DNA]</scope>
    <source>
        <strain evidence="3">cv. St1</strain>
    </source>
</reference>
<proteinExistence type="predicted"/>